<name>A0A1L9S4I5_9EURO</name>
<feature type="region of interest" description="Disordered" evidence="1">
    <location>
        <begin position="35"/>
        <end position="94"/>
    </location>
</feature>
<dbReference type="OrthoDB" id="4523368at2759"/>
<feature type="transmembrane region" description="Helical" evidence="2">
    <location>
        <begin position="352"/>
        <end position="373"/>
    </location>
</feature>
<proteinExistence type="predicted"/>
<sequence>MPTSLLPRHIPSSSFHTLTANPVYMEMECPVPLSRPEPAVLPSRASSSGFQSSHQSPRSNTSHRPARRYRPDPHLSILPVSLPQSSESKTTVRSPGQQFVEYFTERRKDTECRSCIFICWTQGNLAKVVDIPFTSDELNDEKKVFQRLRENFFQRRGYMRTFFYSAYPEQAKIHPLGYPDMVQRCFFSTVRRFEAYEERSKTLGDLELLRNALPGDDYPCYPSDGSESRYFIHLNDCLAHVGETCGYEDIDHLEGHLLDVENIPPILEKTFMNPELAVGQNLLKRDIFSLENSSSYINTYKFLRPEGRYRGFAYLELNAIFIREEKRLFRLTLFIVITTALIVYTGNRAFHSWEAGVGLGALYTSLITLWVMLDE</sequence>
<feature type="compositionally biased region" description="Low complexity" evidence="1">
    <location>
        <begin position="42"/>
        <end position="59"/>
    </location>
</feature>
<organism evidence="3 4">
    <name type="scientific">Penicilliopsis zonata CBS 506.65</name>
    <dbReference type="NCBI Taxonomy" id="1073090"/>
    <lineage>
        <taxon>Eukaryota</taxon>
        <taxon>Fungi</taxon>
        <taxon>Dikarya</taxon>
        <taxon>Ascomycota</taxon>
        <taxon>Pezizomycotina</taxon>
        <taxon>Eurotiomycetes</taxon>
        <taxon>Eurotiomycetidae</taxon>
        <taxon>Eurotiales</taxon>
        <taxon>Aspergillaceae</taxon>
        <taxon>Penicilliopsis</taxon>
    </lineage>
</organism>
<feature type="transmembrane region" description="Helical" evidence="2">
    <location>
        <begin position="328"/>
        <end position="346"/>
    </location>
</feature>
<dbReference type="EMBL" id="KV878371">
    <property type="protein sequence ID" value="OJJ42067.1"/>
    <property type="molecule type" value="Genomic_DNA"/>
</dbReference>
<reference evidence="4" key="1">
    <citation type="journal article" date="2017" name="Genome Biol.">
        <title>Comparative genomics reveals high biological diversity and specific adaptations in the industrially and medically important fungal genus Aspergillus.</title>
        <authorList>
            <person name="de Vries R.P."/>
            <person name="Riley R."/>
            <person name="Wiebenga A."/>
            <person name="Aguilar-Osorio G."/>
            <person name="Amillis S."/>
            <person name="Uchima C.A."/>
            <person name="Anderluh G."/>
            <person name="Asadollahi M."/>
            <person name="Askin M."/>
            <person name="Barry K."/>
            <person name="Battaglia E."/>
            <person name="Bayram O."/>
            <person name="Benocci T."/>
            <person name="Braus-Stromeyer S.A."/>
            <person name="Caldana C."/>
            <person name="Canovas D."/>
            <person name="Cerqueira G.C."/>
            <person name="Chen F."/>
            <person name="Chen W."/>
            <person name="Choi C."/>
            <person name="Clum A."/>
            <person name="Dos Santos R.A."/>
            <person name="Damasio A.R."/>
            <person name="Diallinas G."/>
            <person name="Emri T."/>
            <person name="Fekete E."/>
            <person name="Flipphi M."/>
            <person name="Freyberg S."/>
            <person name="Gallo A."/>
            <person name="Gournas C."/>
            <person name="Habgood R."/>
            <person name="Hainaut M."/>
            <person name="Harispe M.L."/>
            <person name="Henrissat B."/>
            <person name="Hilden K.S."/>
            <person name="Hope R."/>
            <person name="Hossain A."/>
            <person name="Karabika E."/>
            <person name="Karaffa L."/>
            <person name="Karanyi Z."/>
            <person name="Krasevec N."/>
            <person name="Kuo A."/>
            <person name="Kusch H."/>
            <person name="LaButti K."/>
            <person name="Lagendijk E.L."/>
            <person name="Lapidus A."/>
            <person name="Levasseur A."/>
            <person name="Lindquist E."/>
            <person name="Lipzen A."/>
            <person name="Logrieco A.F."/>
            <person name="MacCabe A."/>
            <person name="Maekelae M.R."/>
            <person name="Malavazi I."/>
            <person name="Melin P."/>
            <person name="Meyer V."/>
            <person name="Mielnichuk N."/>
            <person name="Miskei M."/>
            <person name="Molnar A.P."/>
            <person name="Mule G."/>
            <person name="Ngan C.Y."/>
            <person name="Orejas M."/>
            <person name="Orosz E."/>
            <person name="Ouedraogo J.P."/>
            <person name="Overkamp K.M."/>
            <person name="Park H.-S."/>
            <person name="Perrone G."/>
            <person name="Piumi F."/>
            <person name="Punt P.J."/>
            <person name="Ram A.F."/>
            <person name="Ramon A."/>
            <person name="Rauscher S."/>
            <person name="Record E."/>
            <person name="Riano-Pachon D.M."/>
            <person name="Robert V."/>
            <person name="Roehrig J."/>
            <person name="Ruller R."/>
            <person name="Salamov A."/>
            <person name="Salih N.S."/>
            <person name="Samson R.A."/>
            <person name="Sandor E."/>
            <person name="Sanguinetti M."/>
            <person name="Schuetze T."/>
            <person name="Sepcic K."/>
            <person name="Shelest E."/>
            <person name="Sherlock G."/>
            <person name="Sophianopoulou V."/>
            <person name="Squina F.M."/>
            <person name="Sun H."/>
            <person name="Susca A."/>
            <person name="Todd R.B."/>
            <person name="Tsang A."/>
            <person name="Unkles S.E."/>
            <person name="van de Wiele N."/>
            <person name="van Rossen-Uffink D."/>
            <person name="Oliveira J.V."/>
            <person name="Vesth T.C."/>
            <person name="Visser J."/>
            <person name="Yu J.-H."/>
            <person name="Zhou M."/>
            <person name="Andersen M.R."/>
            <person name="Archer D.B."/>
            <person name="Baker S.E."/>
            <person name="Benoit I."/>
            <person name="Brakhage A.A."/>
            <person name="Braus G.H."/>
            <person name="Fischer R."/>
            <person name="Frisvad J.C."/>
            <person name="Goldman G.H."/>
            <person name="Houbraken J."/>
            <person name="Oakley B."/>
            <person name="Pocsi I."/>
            <person name="Scazzocchio C."/>
            <person name="Seiboth B."/>
            <person name="vanKuyk P.A."/>
            <person name="Wortman J."/>
            <person name="Dyer P.S."/>
            <person name="Grigoriev I.V."/>
        </authorList>
    </citation>
    <scope>NUCLEOTIDE SEQUENCE [LARGE SCALE GENOMIC DNA]</scope>
    <source>
        <strain evidence="4">CBS 506.65</strain>
    </source>
</reference>
<keyword evidence="2" id="KW-0472">Membrane</keyword>
<gene>
    <name evidence="3" type="ORF">ASPZODRAFT_29471</name>
</gene>
<evidence type="ECO:0000313" key="3">
    <source>
        <dbReference type="EMBL" id="OJJ42067.1"/>
    </source>
</evidence>
<keyword evidence="4" id="KW-1185">Reference proteome</keyword>
<protein>
    <submittedName>
        <fullName evidence="3">Uncharacterized protein</fullName>
    </submittedName>
</protein>
<dbReference type="AlphaFoldDB" id="A0A1L9S4I5"/>
<keyword evidence="2" id="KW-1133">Transmembrane helix</keyword>
<keyword evidence="2" id="KW-0812">Transmembrane</keyword>
<evidence type="ECO:0000313" key="4">
    <source>
        <dbReference type="Proteomes" id="UP000184188"/>
    </source>
</evidence>
<evidence type="ECO:0000256" key="1">
    <source>
        <dbReference type="SAM" id="MobiDB-lite"/>
    </source>
</evidence>
<accession>A0A1L9S4I5</accession>
<dbReference type="VEuPathDB" id="FungiDB:ASPZODRAFT_29471"/>
<dbReference type="RefSeq" id="XP_022576577.1">
    <property type="nucleotide sequence ID" value="XM_022728186.1"/>
</dbReference>
<dbReference type="GeneID" id="34614650"/>
<feature type="compositionally biased region" description="Polar residues" evidence="1">
    <location>
        <begin position="82"/>
        <end position="94"/>
    </location>
</feature>
<evidence type="ECO:0000256" key="2">
    <source>
        <dbReference type="SAM" id="Phobius"/>
    </source>
</evidence>
<dbReference type="Proteomes" id="UP000184188">
    <property type="component" value="Unassembled WGS sequence"/>
</dbReference>